<evidence type="ECO:0000313" key="3">
    <source>
        <dbReference type="EMBL" id="ROS05488.1"/>
    </source>
</evidence>
<dbReference type="OrthoDB" id="6196402at2"/>
<dbReference type="Gene3D" id="3.10.450.10">
    <property type="match status" value="1"/>
</dbReference>
<dbReference type="InterPro" id="IPR018073">
    <property type="entry name" value="Prot_inh_cystat_CS"/>
</dbReference>
<accession>A0A3N2E077</accession>
<feature type="signal peptide" evidence="1">
    <location>
        <begin position="1"/>
        <end position="27"/>
    </location>
</feature>
<dbReference type="InterPro" id="IPR000010">
    <property type="entry name" value="Cystatin_dom"/>
</dbReference>
<feature type="domain" description="Cystatin" evidence="2">
    <location>
        <begin position="52"/>
        <end position="110"/>
    </location>
</feature>
<dbReference type="EMBL" id="RKHR01000003">
    <property type="protein sequence ID" value="ROS05488.1"/>
    <property type="molecule type" value="Genomic_DNA"/>
</dbReference>
<sequence>MLRNKIALSTCCLLALAACSSQSPATSQPTSPAKDLPSCEAMKGMMGGWRDSKVTPTAQAALDSVLSQMNTTLKLKKITKVRSQVVAGMNYAIEFEFDNGEVWHTTVYHSLADEFTMTQAAAPGPLPAICR</sequence>
<dbReference type="RefSeq" id="WP_123711389.1">
    <property type="nucleotide sequence ID" value="NZ_RKHR01000003.1"/>
</dbReference>
<keyword evidence="1" id="KW-0732">Signal</keyword>
<evidence type="ECO:0000259" key="2">
    <source>
        <dbReference type="Pfam" id="PF00031"/>
    </source>
</evidence>
<dbReference type="CDD" id="cd00042">
    <property type="entry name" value="CY"/>
    <property type="match status" value="1"/>
</dbReference>
<evidence type="ECO:0000313" key="4">
    <source>
        <dbReference type="Proteomes" id="UP000275394"/>
    </source>
</evidence>
<organism evidence="3 4">
    <name type="scientific">Sinobacterium caligoides</name>
    <dbReference type="NCBI Taxonomy" id="933926"/>
    <lineage>
        <taxon>Bacteria</taxon>
        <taxon>Pseudomonadati</taxon>
        <taxon>Pseudomonadota</taxon>
        <taxon>Gammaproteobacteria</taxon>
        <taxon>Cellvibrionales</taxon>
        <taxon>Spongiibacteraceae</taxon>
        <taxon>Sinobacterium</taxon>
    </lineage>
</organism>
<dbReference type="InterPro" id="IPR046350">
    <property type="entry name" value="Cystatin_sf"/>
</dbReference>
<proteinExistence type="predicted"/>
<reference evidence="3 4" key="1">
    <citation type="submission" date="2018-11" db="EMBL/GenBank/DDBJ databases">
        <title>Genomic Encyclopedia of Type Strains, Phase IV (KMG-IV): sequencing the most valuable type-strain genomes for metagenomic binning, comparative biology and taxonomic classification.</title>
        <authorList>
            <person name="Goeker M."/>
        </authorList>
    </citation>
    <scope>NUCLEOTIDE SEQUENCE [LARGE SCALE GENOMIC DNA]</scope>
    <source>
        <strain evidence="3 4">DSM 100316</strain>
    </source>
</reference>
<dbReference type="SUPFAM" id="SSF54403">
    <property type="entry name" value="Cystatin/monellin"/>
    <property type="match status" value="1"/>
</dbReference>
<comment type="caution">
    <text evidence="3">The sequence shown here is derived from an EMBL/GenBank/DDBJ whole genome shotgun (WGS) entry which is preliminary data.</text>
</comment>
<evidence type="ECO:0000256" key="1">
    <source>
        <dbReference type="SAM" id="SignalP"/>
    </source>
</evidence>
<protein>
    <submittedName>
        <fullName evidence="3">Cystatin-like protein</fullName>
    </submittedName>
</protein>
<dbReference type="Pfam" id="PF00031">
    <property type="entry name" value="Cystatin"/>
    <property type="match status" value="1"/>
</dbReference>
<dbReference type="PROSITE" id="PS00287">
    <property type="entry name" value="CYSTATIN"/>
    <property type="match status" value="1"/>
</dbReference>
<gene>
    <name evidence="3" type="ORF">EDC56_1018</name>
</gene>
<dbReference type="GO" id="GO:0004869">
    <property type="term" value="F:cysteine-type endopeptidase inhibitor activity"/>
    <property type="evidence" value="ECO:0007669"/>
    <property type="project" value="InterPro"/>
</dbReference>
<dbReference type="PROSITE" id="PS51257">
    <property type="entry name" value="PROKAR_LIPOPROTEIN"/>
    <property type="match status" value="1"/>
</dbReference>
<dbReference type="Proteomes" id="UP000275394">
    <property type="component" value="Unassembled WGS sequence"/>
</dbReference>
<feature type="chain" id="PRO_5018260604" evidence="1">
    <location>
        <begin position="28"/>
        <end position="131"/>
    </location>
</feature>
<name>A0A3N2E077_9GAMM</name>
<keyword evidence="4" id="KW-1185">Reference proteome</keyword>
<dbReference type="AlphaFoldDB" id="A0A3N2E077"/>